<dbReference type="RefSeq" id="WP_248357449.1">
    <property type="nucleotide sequence ID" value="NZ_AP025591.1"/>
</dbReference>
<dbReference type="EMBL" id="AP025591">
    <property type="protein sequence ID" value="BDG01082.1"/>
    <property type="molecule type" value="Genomic_DNA"/>
</dbReference>
<evidence type="ECO:0000256" key="1">
    <source>
        <dbReference type="SAM" id="SignalP"/>
    </source>
</evidence>
<evidence type="ECO:0000313" key="2">
    <source>
        <dbReference type="EMBL" id="BDG01082.1"/>
    </source>
</evidence>
<proteinExistence type="predicted"/>
<keyword evidence="3" id="KW-1185">Reference proteome</keyword>
<accession>A0ABN6MJ96</accession>
<protein>
    <submittedName>
        <fullName evidence="2">Uncharacterized protein</fullName>
    </submittedName>
</protein>
<reference evidence="3" key="1">
    <citation type="journal article" date="2022" name="Int. J. Syst. Evol. Microbiol.">
        <title>Anaeromyxobacter oryzae sp. nov., Anaeromyxobacter diazotrophicus sp. nov. and Anaeromyxobacter paludicola sp. nov., isolated from paddy soils.</title>
        <authorList>
            <person name="Itoh H."/>
            <person name="Xu Z."/>
            <person name="Mise K."/>
            <person name="Masuda Y."/>
            <person name="Ushijima N."/>
            <person name="Hayakawa C."/>
            <person name="Shiratori Y."/>
            <person name="Senoo K."/>
        </authorList>
    </citation>
    <scope>NUCLEOTIDE SEQUENCE [LARGE SCALE GENOMIC DNA]</scope>
    <source>
        <strain evidence="3">Red232</strain>
    </source>
</reference>
<dbReference type="Proteomes" id="UP001162891">
    <property type="component" value="Chromosome"/>
</dbReference>
<gene>
    <name evidence="2" type="ORF">AMOR_00780</name>
</gene>
<feature type="chain" id="PRO_5047203983" evidence="1">
    <location>
        <begin position="22"/>
        <end position="178"/>
    </location>
</feature>
<name>A0ABN6MJ96_9BACT</name>
<organism evidence="2 3">
    <name type="scientific">Anaeromyxobacter oryzae</name>
    <dbReference type="NCBI Taxonomy" id="2918170"/>
    <lineage>
        <taxon>Bacteria</taxon>
        <taxon>Pseudomonadati</taxon>
        <taxon>Myxococcota</taxon>
        <taxon>Myxococcia</taxon>
        <taxon>Myxococcales</taxon>
        <taxon>Cystobacterineae</taxon>
        <taxon>Anaeromyxobacteraceae</taxon>
        <taxon>Anaeromyxobacter</taxon>
    </lineage>
</organism>
<feature type="signal peptide" evidence="1">
    <location>
        <begin position="1"/>
        <end position="21"/>
    </location>
</feature>
<keyword evidence="1" id="KW-0732">Signal</keyword>
<sequence>MSIQRLAVALVLAALSLPAAAGERVYLLRSQEHPDVTPACPAGDTVRLGAYLYAPRSRASDGLVMKDAGRPVGTAIGCGKILTYTPFDPKVKSPFSMVFALDDGTFTAQGTCEITSLTFPVPGVPAPLLLVGCALKVNPDAALGVVNGVATSASVFTPVALPGYGTGSFWTLQLYTND</sequence>
<evidence type="ECO:0000313" key="3">
    <source>
        <dbReference type="Proteomes" id="UP001162891"/>
    </source>
</evidence>